<accession>A0A9X4QLG7</accession>
<evidence type="ECO:0000313" key="1">
    <source>
        <dbReference type="EMBL" id="MDG0790789.1"/>
    </source>
</evidence>
<keyword evidence="2" id="KW-1185">Reference proteome</keyword>
<organism evidence="1 2">
    <name type="scientific">Cohnella ginsengisoli</name>
    <dbReference type="NCBI Taxonomy" id="425004"/>
    <lineage>
        <taxon>Bacteria</taxon>
        <taxon>Bacillati</taxon>
        <taxon>Bacillota</taxon>
        <taxon>Bacilli</taxon>
        <taxon>Bacillales</taxon>
        <taxon>Paenibacillaceae</taxon>
        <taxon>Cohnella</taxon>
    </lineage>
</organism>
<evidence type="ECO:0000313" key="2">
    <source>
        <dbReference type="Proteomes" id="UP001153387"/>
    </source>
</evidence>
<dbReference type="NCBIfam" id="NF033536">
    <property type="entry name" value="lasso_PqqD_Bac"/>
    <property type="match status" value="1"/>
</dbReference>
<proteinExistence type="predicted"/>
<dbReference type="AlphaFoldDB" id="A0A9X4QLG7"/>
<dbReference type="InterPro" id="IPR041881">
    <property type="entry name" value="PqqD_sf"/>
</dbReference>
<dbReference type="Proteomes" id="UP001153387">
    <property type="component" value="Unassembled WGS sequence"/>
</dbReference>
<dbReference type="Gene3D" id="1.10.10.1150">
    <property type="entry name" value="Coenzyme PQQ synthesis protein D (PqqD)"/>
    <property type="match status" value="1"/>
</dbReference>
<reference evidence="1 2" key="1">
    <citation type="submission" date="2022-10" db="EMBL/GenBank/DDBJ databases">
        <title>Comparative genomic analysis of Cohnella hashimotonis sp. nov., isolated from the International Space Station.</title>
        <authorList>
            <person name="Simpson A."/>
            <person name="Venkateswaran K."/>
        </authorList>
    </citation>
    <scope>NUCLEOTIDE SEQUENCE [LARGE SCALE GENOMIC DNA]</scope>
    <source>
        <strain evidence="1 2">DSM 18997</strain>
    </source>
</reference>
<dbReference type="Pfam" id="PF05402">
    <property type="entry name" value="PqqD"/>
    <property type="match status" value="1"/>
</dbReference>
<sequence length="105" mass="11412">MTIETTIPQNASIQQVPGNIVSDMDGEKVMLNVQLGKYFNLGEIGGRVWELLGNTTTVEALVDQLTAEYAVDRETCEDHVRSFLAELSEQSLITISAAGGPDERA</sequence>
<comment type="caution">
    <text evidence="1">The sequence shown here is derived from an EMBL/GenBank/DDBJ whole genome shotgun (WGS) entry which is preliminary data.</text>
</comment>
<name>A0A9X4QLG7_9BACL</name>
<dbReference type="InterPro" id="IPR008792">
    <property type="entry name" value="PQQD"/>
</dbReference>
<gene>
    <name evidence="1" type="ORF">OMP38_07885</name>
</gene>
<protein>
    <submittedName>
        <fullName evidence="1">Lasso peptide biosynthesis PqqD family chaperone</fullName>
    </submittedName>
</protein>
<dbReference type="EMBL" id="JAPDHZ010000002">
    <property type="protein sequence ID" value="MDG0790789.1"/>
    <property type="molecule type" value="Genomic_DNA"/>
</dbReference>
<dbReference type="RefSeq" id="WP_277564585.1">
    <property type="nucleotide sequence ID" value="NZ_JAPDHZ010000002.1"/>
</dbReference>